<reference evidence="4 5" key="1">
    <citation type="submission" date="2014-01" db="EMBL/GenBank/DDBJ databases">
        <title>Roseivivax halodurans JCM 10272 Genome Sequencing.</title>
        <authorList>
            <person name="Lai Q."/>
            <person name="Li G."/>
            <person name="Shao Z."/>
        </authorList>
    </citation>
    <scope>NUCLEOTIDE SEQUENCE [LARGE SCALE GENOMIC DNA]</scope>
    <source>
        <strain evidence="4 5">JCM 10272</strain>
    </source>
</reference>
<dbReference type="eggNOG" id="COG1605">
    <property type="taxonomic scope" value="Bacteria"/>
</dbReference>
<dbReference type="Pfam" id="PF01817">
    <property type="entry name" value="CM_2"/>
    <property type="match status" value="1"/>
</dbReference>
<sequence>MRPPEDLPDMAELRREVDATDRALIDLLAYRARLIDRAAELKPEEGLPARIEARVEEVVANARGGAAKAGFDPDLAERLWRDLIEWSIRREERVLGTGAEPATDGTSEEDRS</sequence>
<dbReference type="RefSeq" id="WP_084782297.1">
    <property type="nucleotide sequence ID" value="NZ_JALZ01000007.1"/>
</dbReference>
<dbReference type="SUPFAM" id="SSF48600">
    <property type="entry name" value="Chorismate mutase II"/>
    <property type="match status" value="1"/>
</dbReference>
<evidence type="ECO:0000256" key="2">
    <source>
        <dbReference type="ARBA" id="ARBA00023235"/>
    </source>
</evidence>
<dbReference type="InterPro" id="IPR051331">
    <property type="entry name" value="Chorismate_mutase-related"/>
</dbReference>
<dbReference type="PROSITE" id="PS51168">
    <property type="entry name" value="CHORISMATE_MUT_2"/>
    <property type="match status" value="1"/>
</dbReference>
<keyword evidence="2" id="KW-0413">Isomerase</keyword>
<dbReference type="EMBL" id="JALZ01000007">
    <property type="protein sequence ID" value="ETX14921.1"/>
    <property type="molecule type" value="Genomic_DNA"/>
</dbReference>
<dbReference type="AlphaFoldDB" id="X7EIE4"/>
<dbReference type="Gene3D" id="1.20.59.10">
    <property type="entry name" value="Chorismate mutase"/>
    <property type="match status" value="1"/>
</dbReference>
<dbReference type="GO" id="GO:0009697">
    <property type="term" value="P:salicylic acid biosynthetic process"/>
    <property type="evidence" value="ECO:0007669"/>
    <property type="project" value="TreeGrafter"/>
</dbReference>
<comment type="caution">
    <text evidence="4">The sequence shown here is derived from an EMBL/GenBank/DDBJ whole genome shotgun (WGS) entry which is preliminary data.</text>
</comment>
<evidence type="ECO:0000313" key="4">
    <source>
        <dbReference type="EMBL" id="ETX14921.1"/>
    </source>
</evidence>
<gene>
    <name evidence="4" type="ORF">OCH239_19160</name>
</gene>
<dbReference type="SMART" id="SM00830">
    <property type="entry name" value="CM_2"/>
    <property type="match status" value="1"/>
</dbReference>
<dbReference type="InterPro" id="IPR002701">
    <property type="entry name" value="CM_II_prokaryot"/>
</dbReference>
<dbReference type="InterPro" id="IPR036263">
    <property type="entry name" value="Chorismate_II_sf"/>
</dbReference>
<dbReference type="Proteomes" id="UP000022447">
    <property type="component" value="Unassembled WGS sequence"/>
</dbReference>
<dbReference type="OrthoDB" id="514491at2"/>
<dbReference type="InterPro" id="IPR036979">
    <property type="entry name" value="CM_dom_sf"/>
</dbReference>
<dbReference type="STRING" id="1449350.OCH239_19160"/>
<proteinExistence type="predicted"/>
<accession>X7EIE4</accession>
<dbReference type="PANTHER" id="PTHR38041">
    <property type="entry name" value="CHORISMATE MUTASE"/>
    <property type="match status" value="1"/>
</dbReference>
<organism evidence="4 5">
    <name type="scientific">Roseivivax halodurans JCM 10272</name>
    <dbReference type="NCBI Taxonomy" id="1449350"/>
    <lineage>
        <taxon>Bacteria</taxon>
        <taxon>Pseudomonadati</taxon>
        <taxon>Pseudomonadota</taxon>
        <taxon>Alphaproteobacteria</taxon>
        <taxon>Rhodobacterales</taxon>
        <taxon>Roseobacteraceae</taxon>
        <taxon>Roseivivax</taxon>
    </lineage>
</organism>
<evidence type="ECO:0000259" key="3">
    <source>
        <dbReference type="PROSITE" id="PS51168"/>
    </source>
</evidence>
<dbReference type="PANTHER" id="PTHR38041:SF1">
    <property type="entry name" value="CHORISMATE MUTASE"/>
    <property type="match status" value="1"/>
</dbReference>
<protein>
    <recommendedName>
        <fullName evidence="1">chorismate mutase</fullName>
        <ecNumber evidence="1">5.4.99.5</ecNumber>
    </recommendedName>
</protein>
<name>X7EIE4_9RHOB</name>
<evidence type="ECO:0000313" key="5">
    <source>
        <dbReference type="Proteomes" id="UP000022447"/>
    </source>
</evidence>
<feature type="domain" description="Chorismate mutase" evidence="3">
    <location>
        <begin position="4"/>
        <end position="95"/>
    </location>
</feature>
<dbReference type="GO" id="GO:0046417">
    <property type="term" value="P:chorismate metabolic process"/>
    <property type="evidence" value="ECO:0007669"/>
    <property type="project" value="InterPro"/>
</dbReference>
<dbReference type="EC" id="5.4.99.5" evidence="1"/>
<evidence type="ECO:0000256" key="1">
    <source>
        <dbReference type="ARBA" id="ARBA00012404"/>
    </source>
</evidence>
<keyword evidence="5" id="KW-1185">Reference proteome</keyword>
<dbReference type="GO" id="GO:0004106">
    <property type="term" value="F:chorismate mutase activity"/>
    <property type="evidence" value="ECO:0007669"/>
    <property type="project" value="UniProtKB-EC"/>
</dbReference>